<evidence type="ECO:0000256" key="9">
    <source>
        <dbReference type="SAM" id="Phobius"/>
    </source>
</evidence>
<dbReference type="PANTHER" id="PTHR34295">
    <property type="entry name" value="BIOTIN TRANSPORTER BIOY"/>
    <property type="match status" value="1"/>
</dbReference>
<evidence type="ECO:0000256" key="2">
    <source>
        <dbReference type="ARBA" id="ARBA00010692"/>
    </source>
</evidence>
<dbReference type="PIRSF" id="PIRSF016661">
    <property type="entry name" value="BioY"/>
    <property type="match status" value="1"/>
</dbReference>
<keyword evidence="6 9" id="KW-1133">Transmembrane helix</keyword>
<evidence type="ECO:0000313" key="10">
    <source>
        <dbReference type="EMBL" id="EPD32480.1"/>
    </source>
</evidence>
<keyword evidence="7 8" id="KW-0472">Membrane</keyword>
<comment type="caution">
    <text evidence="10">The sequence shown here is derived from an EMBL/GenBank/DDBJ whole genome shotgun (WGS) entry which is preliminary data.</text>
</comment>
<dbReference type="Gene3D" id="1.10.1760.20">
    <property type="match status" value="1"/>
</dbReference>
<feature type="transmembrane region" description="Helical" evidence="9">
    <location>
        <begin position="164"/>
        <end position="181"/>
    </location>
</feature>
<sequence length="191" mass="19117">MSEAKTAPAIGARDLALIAVFAGVTAALGLIPPIPVGPVPVTAQSLGMVLAGAVLGPKRGVLSMALFLLLTGVGLPLLSGGRGGIGALIGPSCGFFVGWIVIAGLIGYATYRVGRPYRTWVGIVINVLGSLALYLFGIAGMMAVGKMALSAAVLANLPFLPGDAIKAVLAALIAVGVHRAVPDLMPVKANN</sequence>
<keyword evidence="3 8" id="KW-0813">Transport</keyword>
<evidence type="ECO:0000256" key="3">
    <source>
        <dbReference type="ARBA" id="ARBA00022448"/>
    </source>
</evidence>
<accession>S2W2A3</accession>
<proteinExistence type="inferred from homology"/>
<dbReference type="PANTHER" id="PTHR34295:SF4">
    <property type="entry name" value="BIOTIN TRANSPORTER BIOY-RELATED"/>
    <property type="match status" value="1"/>
</dbReference>
<gene>
    <name evidence="10" type="ORF">HMPREF9306_02052</name>
</gene>
<protein>
    <recommendedName>
        <fullName evidence="8">Biotin transporter</fullName>
    </recommendedName>
</protein>
<feature type="transmembrane region" description="Helical" evidence="9">
    <location>
        <begin position="85"/>
        <end position="108"/>
    </location>
</feature>
<name>S2W2A3_9ACTN</name>
<dbReference type="GO" id="GO:0005886">
    <property type="term" value="C:plasma membrane"/>
    <property type="evidence" value="ECO:0007669"/>
    <property type="project" value="UniProtKB-SubCell"/>
</dbReference>
<dbReference type="OrthoDB" id="9803495at2"/>
<comment type="similarity">
    <text evidence="2 8">Belongs to the BioY family.</text>
</comment>
<dbReference type="EMBL" id="AGZR01000009">
    <property type="protein sequence ID" value="EPD32480.1"/>
    <property type="molecule type" value="Genomic_DNA"/>
</dbReference>
<evidence type="ECO:0000256" key="7">
    <source>
        <dbReference type="ARBA" id="ARBA00023136"/>
    </source>
</evidence>
<evidence type="ECO:0000256" key="5">
    <source>
        <dbReference type="ARBA" id="ARBA00022692"/>
    </source>
</evidence>
<feature type="transmembrane region" description="Helical" evidence="9">
    <location>
        <begin position="120"/>
        <end position="144"/>
    </location>
</feature>
<dbReference type="STRING" id="883161.HMPREF9306_02052"/>
<organism evidence="10 11">
    <name type="scientific">Propionimicrobium lymphophilum ACS-093-V-SCH5</name>
    <dbReference type="NCBI Taxonomy" id="883161"/>
    <lineage>
        <taxon>Bacteria</taxon>
        <taxon>Bacillati</taxon>
        <taxon>Actinomycetota</taxon>
        <taxon>Actinomycetes</taxon>
        <taxon>Propionibacteriales</taxon>
        <taxon>Propionibacteriaceae</taxon>
        <taxon>Propionimicrobium</taxon>
    </lineage>
</organism>
<dbReference type="Pfam" id="PF02632">
    <property type="entry name" value="BioY"/>
    <property type="match status" value="1"/>
</dbReference>
<evidence type="ECO:0000256" key="1">
    <source>
        <dbReference type="ARBA" id="ARBA00004651"/>
    </source>
</evidence>
<dbReference type="RefSeq" id="WP_016456855.1">
    <property type="nucleotide sequence ID" value="NZ_KE150269.1"/>
</dbReference>
<feature type="transmembrane region" description="Helical" evidence="9">
    <location>
        <begin position="12"/>
        <end position="31"/>
    </location>
</feature>
<dbReference type="Proteomes" id="UP000014417">
    <property type="component" value="Unassembled WGS sequence"/>
</dbReference>
<dbReference type="InterPro" id="IPR003784">
    <property type="entry name" value="BioY"/>
</dbReference>
<dbReference type="GO" id="GO:0015225">
    <property type="term" value="F:biotin transmembrane transporter activity"/>
    <property type="evidence" value="ECO:0007669"/>
    <property type="project" value="UniProtKB-UniRule"/>
</dbReference>
<dbReference type="HOGENOM" id="CLU_077931_0_1_11"/>
<evidence type="ECO:0000256" key="8">
    <source>
        <dbReference type="PIRNR" id="PIRNR016661"/>
    </source>
</evidence>
<evidence type="ECO:0000256" key="4">
    <source>
        <dbReference type="ARBA" id="ARBA00022475"/>
    </source>
</evidence>
<dbReference type="AlphaFoldDB" id="S2W2A3"/>
<evidence type="ECO:0000313" key="11">
    <source>
        <dbReference type="Proteomes" id="UP000014417"/>
    </source>
</evidence>
<comment type="subcellular location">
    <subcellularLocation>
        <location evidence="1 8">Cell membrane</location>
        <topology evidence="1 8">Multi-pass membrane protein</topology>
    </subcellularLocation>
</comment>
<keyword evidence="11" id="KW-1185">Reference proteome</keyword>
<reference evidence="10 11" key="1">
    <citation type="submission" date="2013-04" db="EMBL/GenBank/DDBJ databases">
        <title>The Genome Sequence of Propionimicrobium lymphophilum ACS-093-V-SCH5.</title>
        <authorList>
            <consortium name="The Broad Institute Genomics Platform"/>
            <person name="Earl A."/>
            <person name="Ward D."/>
            <person name="Feldgarden M."/>
            <person name="Gevers D."/>
            <person name="Saerens B."/>
            <person name="Vaneechoutte M."/>
            <person name="Walker B."/>
            <person name="Young S."/>
            <person name="Zeng Q."/>
            <person name="Gargeya S."/>
            <person name="Fitzgerald M."/>
            <person name="Haas B."/>
            <person name="Abouelleil A."/>
            <person name="Allen A.W."/>
            <person name="Alvarado L."/>
            <person name="Arachchi H.M."/>
            <person name="Berlin A.M."/>
            <person name="Chapman S.B."/>
            <person name="Gainer-Dewar J."/>
            <person name="Goldberg J."/>
            <person name="Griggs A."/>
            <person name="Gujja S."/>
            <person name="Hansen M."/>
            <person name="Howarth C."/>
            <person name="Imamovic A."/>
            <person name="Ireland A."/>
            <person name="Larimer J."/>
            <person name="McCowan C."/>
            <person name="Murphy C."/>
            <person name="Pearson M."/>
            <person name="Poon T.W."/>
            <person name="Priest M."/>
            <person name="Roberts A."/>
            <person name="Saif S."/>
            <person name="Shea T."/>
            <person name="Sisk P."/>
            <person name="Sykes S."/>
            <person name="Wortman J."/>
            <person name="Nusbaum C."/>
            <person name="Birren B."/>
        </authorList>
    </citation>
    <scope>NUCLEOTIDE SEQUENCE [LARGE SCALE GENOMIC DNA]</scope>
    <source>
        <strain evidence="10 11">ACS-093-V-SCH5</strain>
    </source>
</reference>
<keyword evidence="5 9" id="KW-0812">Transmembrane</keyword>
<dbReference type="PATRIC" id="fig|883161.3.peg.2043"/>
<evidence type="ECO:0000256" key="6">
    <source>
        <dbReference type="ARBA" id="ARBA00022989"/>
    </source>
</evidence>
<keyword evidence="4 8" id="KW-1003">Cell membrane</keyword>